<sequence>MFFNRSKDQVFYQILIDATANIVEAVELFRQNVETLTEREKYAEKLKELESKGDEYTHLLITELNRTFVTPLDREDILELGVKLDDVVDGIESCTGRFISLHVEKPTTYLAKFADILVRSAEQLQLAFVALEKKDYEGVRRANIAINSLENDSDNLLLECISELFENPTDLLHLIKMKEIYERLEDVIDTFEDVMDVMESVAMKYA</sequence>
<reference evidence="3 4" key="1">
    <citation type="submission" date="2016-11" db="EMBL/GenBank/DDBJ databases">
        <authorList>
            <person name="Jaros S."/>
            <person name="Januszkiewicz K."/>
            <person name="Wedrychowicz H."/>
        </authorList>
    </citation>
    <scope>NUCLEOTIDE SEQUENCE [LARGE SCALE GENOMIC DNA]</scope>
    <source>
        <strain evidence="3 4">DSM 44666</strain>
    </source>
</reference>
<dbReference type="InterPro" id="IPR052912">
    <property type="entry name" value="UPF0111_domain"/>
</dbReference>
<dbReference type="EMBL" id="FQVL01000002">
    <property type="protein sequence ID" value="SHE71474.1"/>
    <property type="molecule type" value="Genomic_DNA"/>
</dbReference>
<evidence type="ECO:0000313" key="3">
    <source>
        <dbReference type="EMBL" id="SHE71474.1"/>
    </source>
</evidence>
<dbReference type="Gene3D" id="1.20.58.220">
    <property type="entry name" value="Phosphate transport system protein phou homolog 2, domain 2"/>
    <property type="match status" value="1"/>
</dbReference>
<dbReference type="PANTHER" id="PTHR37298:SF1">
    <property type="entry name" value="UPF0111 PROTEIN YKAA"/>
    <property type="match status" value="1"/>
</dbReference>
<organism evidence="3 4">
    <name type="scientific">Seinonella peptonophila</name>
    <dbReference type="NCBI Taxonomy" id="112248"/>
    <lineage>
        <taxon>Bacteria</taxon>
        <taxon>Bacillati</taxon>
        <taxon>Bacillota</taxon>
        <taxon>Bacilli</taxon>
        <taxon>Bacillales</taxon>
        <taxon>Thermoactinomycetaceae</taxon>
        <taxon>Seinonella</taxon>
    </lineage>
</organism>
<dbReference type="Pfam" id="PF01865">
    <property type="entry name" value="PhoU_div"/>
    <property type="match status" value="1"/>
</dbReference>
<dbReference type="AlphaFoldDB" id="A0A1M4VQZ0"/>
<dbReference type="Proteomes" id="UP000184476">
    <property type="component" value="Unassembled WGS sequence"/>
</dbReference>
<dbReference type="STRING" id="112248.SAMN05444392_102489"/>
<feature type="coiled-coil region" evidence="2">
    <location>
        <begin position="32"/>
        <end position="59"/>
    </location>
</feature>
<dbReference type="InterPro" id="IPR018445">
    <property type="entry name" value="Put_Phosphate_transp_reg"/>
</dbReference>
<name>A0A1M4VQZ0_9BACL</name>
<dbReference type="PANTHER" id="PTHR37298">
    <property type="entry name" value="UPF0111 PROTEIN YKAA"/>
    <property type="match status" value="1"/>
</dbReference>
<gene>
    <name evidence="3" type="ORF">SAMN05444392_102489</name>
</gene>
<evidence type="ECO:0008006" key="5">
    <source>
        <dbReference type="Google" id="ProtNLM"/>
    </source>
</evidence>
<comment type="similarity">
    <text evidence="1">Belongs to the UPF0111 family.</text>
</comment>
<proteinExistence type="inferred from homology"/>
<evidence type="ECO:0000256" key="1">
    <source>
        <dbReference type="ARBA" id="ARBA00008591"/>
    </source>
</evidence>
<protein>
    <recommendedName>
        <fullName evidence="5">Phosphate transport regulator</fullName>
    </recommendedName>
</protein>
<keyword evidence="2" id="KW-0175">Coiled coil</keyword>
<dbReference type="InterPro" id="IPR038078">
    <property type="entry name" value="PhoU-like_sf"/>
</dbReference>
<dbReference type="RefSeq" id="WP_073154055.1">
    <property type="nucleotide sequence ID" value="NZ_FQVL01000002.1"/>
</dbReference>
<evidence type="ECO:0000313" key="4">
    <source>
        <dbReference type="Proteomes" id="UP000184476"/>
    </source>
</evidence>
<evidence type="ECO:0000256" key="2">
    <source>
        <dbReference type="SAM" id="Coils"/>
    </source>
</evidence>
<accession>A0A1M4VQZ0</accession>
<keyword evidence="4" id="KW-1185">Reference proteome</keyword>